<comment type="caution">
    <text evidence="1">The sequence shown here is derived from an EMBL/GenBank/DDBJ whole genome shotgun (WGS) entry which is preliminary data.</text>
</comment>
<gene>
    <name evidence="1" type="primary">DRP4A</name>
    <name evidence="1" type="ORF">KSP39_PZI001755</name>
</gene>
<organism evidence="1 2">
    <name type="scientific">Platanthera zijinensis</name>
    <dbReference type="NCBI Taxonomy" id="2320716"/>
    <lineage>
        <taxon>Eukaryota</taxon>
        <taxon>Viridiplantae</taxon>
        <taxon>Streptophyta</taxon>
        <taxon>Embryophyta</taxon>
        <taxon>Tracheophyta</taxon>
        <taxon>Spermatophyta</taxon>
        <taxon>Magnoliopsida</taxon>
        <taxon>Liliopsida</taxon>
        <taxon>Asparagales</taxon>
        <taxon>Orchidaceae</taxon>
        <taxon>Orchidoideae</taxon>
        <taxon>Orchideae</taxon>
        <taxon>Orchidinae</taxon>
        <taxon>Platanthera</taxon>
    </lineage>
</organism>
<dbReference type="AlphaFoldDB" id="A0AAP0BY51"/>
<sequence length="95" mass="10782">MQKRMDKLKWEVELLKKWNASLIAETHEDPPLNPYGKRLQKENILEEGFELLTIVVVSNQTFGKASVIESLAGINLPQGGTEWSSEMSVQHGLYL</sequence>
<dbReference type="Proteomes" id="UP001418222">
    <property type="component" value="Unassembled WGS sequence"/>
</dbReference>
<dbReference type="EMBL" id="JBBWWQ010000002">
    <property type="protein sequence ID" value="KAK8954121.1"/>
    <property type="molecule type" value="Genomic_DNA"/>
</dbReference>
<dbReference type="InterPro" id="IPR027417">
    <property type="entry name" value="P-loop_NTPase"/>
</dbReference>
<proteinExistence type="predicted"/>
<protein>
    <submittedName>
        <fullName evidence="1">Dynamin-related protein 4A</fullName>
    </submittedName>
</protein>
<evidence type="ECO:0000313" key="2">
    <source>
        <dbReference type="Proteomes" id="UP001418222"/>
    </source>
</evidence>
<accession>A0AAP0BY51</accession>
<keyword evidence="2" id="KW-1185">Reference proteome</keyword>
<name>A0AAP0BY51_9ASPA</name>
<reference evidence="1 2" key="1">
    <citation type="journal article" date="2022" name="Nat. Plants">
        <title>Genomes of leafy and leafless Platanthera orchids illuminate the evolution of mycoheterotrophy.</title>
        <authorList>
            <person name="Li M.H."/>
            <person name="Liu K.W."/>
            <person name="Li Z."/>
            <person name="Lu H.C."/>
            <person name="Ye Q.L."/>
            <person name="Zhang D."/>
            <person name="Wang J.Y."/>
            <person name="Li Y.F."/>
            <person name="Zhong Z.M."/>
            <person name="Liu X."/>
            <person name="Yu X."/>
            <person name="Liu D.K."/>
            <person name="Tu X.D."/>
            <person name="Liu B."/>
            <person name="Hao Y."/>
            <person name="Liao X.Y."/>
            <person name="Jiang Y.T."/>
            <person name="Sun W.H."/>
            <person name="Chen J."/>
            <person name="Chen Y.Q."/>
            <person name="Ai Y."/>
            <person name="Zhai J.W."/>
            <person name="Wu S.S."/>
            <person name="Zhou Z."/>
            <person name="Hsiao Y.Y."/>
            <person name="Wu W.L."/>
            <person name="Chen Y.Y."/>
            <person name="Lin Y.F."/>
            <person name="Hsu J.L."/>
            <person name="Li C.Y."/>
            <person name="Wang Z.W."/>
            <person name="Zhao X."/>
            <person name="Zhong W.Y."/>
            <person name="Ma X.K."/>
            <person name="Ma L."/>
            <person name="Huang J."/>
            <person name="Chen G.Z."/>
            <person name="Huang M.Z."/>
            <person name="Huang L."/>
            <person name="Peng D.H."/>
            <person name="Luo Y.B."/>
            <person name="Zou S.Q."/>
            <person name="Chen S.P."/>
            <person name="Lan S."/>
            <person name="Tsai W.C."/>
            <person name="Van de Peer Y."/>
            <person name="Liu Z.J."/>
        </authorList>
    </citation>
    <scope>NUCLEOTIDE SEQUENCE [LARGE SCALE GENOMIC DNA]</scope>
    <source>
        <strain evidence="1">Lor287</strain>
    </source>
</reference>
<evidence type="ECO:0000313" key="1">
    <source>
        <dbReference type="EMBL" id="KAK8954121.1"/>
    </source>
</evidence>
<dbReference type="Gene3D" id="3.40.50.300">
    <property type="entry name" value="P-loop containing nucleotide triphosphate hydrolases"/>
    <property type="match status" value="1"/>
</dbReference>